<evidence type="ECO:0000313" key="2">
    <source>
        <dbReference type="Proteomes" id="UP000321750"/>
    </source>
</evidence>
<name>A0A512JM94_9HYPH</name>
<protein>
    <submittedName>
        <fullName evidence="1">Uncharacterized protein</fullName>
    </submittedName>
</protein>
<evidence type="ECO:0000313" key="1">
    <source>
        <dbReference type="EMBL" id="GEP11087.1"/>
    </source>
</evidence>
<comment type="caution">
    <text evidence="1">The sequence shown here is derived from an EMBL/GenBank/DDBJ whole genome shotgun (WGS) entry which is preliminary data.</text>
</comment>
<proteinExistence type="predicted"/>
<dbReference type="AlphaFoldDB" id="A0A512JM94"/>
<dbReference type="Proteomes" id="UP000321750">
    <property type="component" value="Unassembled WGS sequence"/>
</dbReference>
<dbReference type="RefSeq" id="WP_147047491.1">
    <property type="nucleotide sequence ID" value="NZ_BJZV01000015.1"/>
</dbReference>
<keyword evidence="2" id="KW-1185">Reference proteome</keyword>
<organism evidence="1 2">
    <name type="scientific">Methylobacterium gnaphalii</name>
    <dbReference type="NCBI Taxonomy" id="1010610"/>
    <lineage>
        <taxon>Bacteria</taxon>
        <taxon>Pseudomonadati</taxon>
        <taxon>Pseudomonadota</taxon>
        <taxon>Alphaproteobacteria</taxon>
        <taxon>Hyphomicrobiales</taxon>
        <taxon>Methylobacteriaceae</taxon>
        <taxon>Methylobacterium</taxon>
    </lineage>
</organism>
<accession>A0A512JM94</accession>
<dbReference type="OrthoDB" id="9149550at2"/>
<dbReference type="EMBL" id="BJZV01000015">
    <property type="protein sequence ID" value="GEP11087.1"/>
    <property type="molecule type" value="Genomic_DNA"/>
</dbReference>
<sequence>MSSLRRILSRWLYPATHRDAERYWRLWNGLDEARWWPGVQHPEAASLAHRLIDEDHEYWTSAKPTRDPA</sequence>
<reference evidence="1 2" key="1">
    <citation type="submission" date="2019-07" db="EMBL/GenBank/DDBJ databases">
        <title>Whole genome shotgun sequence of Methylobacterium gnaphalii NBRC 107716.</title>
        <authorList>
            <person name="Hosoyama A."/>
            <person name="Uohara A."/>
            <person name="Ohji S."/>
            <person name="Ichikawa N."/>
        </authorList>
    </citation>
    <scope>NUCLEOTIDE SEQUENCE [LARGE SCALE GENOMIC DNA]</scope>
    <source>
        <strain evidence="1 2">NBRC 107716</strain>
    </source>
</reference>
<gene>
    <name evidence="1" type="ORF">MGN01_29320</name>
</gene>